<dbReference type="Gene3D" id="3.30.1150.10">
    <property type="match status" value="1"/>
</dbReference>
<accession>A0ABR6XBY6</accession>
<name>A0ABR6XBY6_9BURK</name>
<reference evidence="6 7" key="1">
    <citation type="submission" date="2020-08" db="EMBL/GenBank/DDBJ databases">
        <title>Novel species isolated from subtropical streams in China.</title>
        <authorList>
            <person name="Lu H."/>
        </authorList>
    </citation>
    <scope>NUCLEOTIDE SEQUENCE [LARGE SCALE GENOMIC DNA]</scope>
    <source>
        <strain evidence="6 7">CCTCC AB 2015119</strain>
    </source>
</reference>
<dbReference type="RefSeq" id="WP_186884730.1">
    <property type="nucleotide sequence ID" value="NZ_JACOFT010000001.1"/>
</dbReference>
<dbReference type="InterPro" id="IPR006260">
    <property type="entry name" value="TonB/TolA_C"/>
</dbReference>
<keyword evidence="7" id="KW-1185">Reference proteome</keyword>
<dbReference type="NCBIfam" id="TIGR01352">
    <property type="entry name" value="tonB_Cterm"/>
    <property type="match status" value="1"/>
</dbReference>
<keyword evidence="5" id="KW-0732">Signal</keyword>
<evidence type="ECO:0000256" key="3">
    <source>
        <dbReference type="ARBA" id="ARBA00022989"/>
    </source>
</evidence>
<evidence type="ECO:0000256" key="1">
    <source>
        <dbReference type="ARBA" id="ARBA00004167"/>
    </source>
</evidence>
<evidence type="ECO:0000256" key="5">
    <source>
        <dbReference type="SAM" id="SignalP"/>
    </source>
</evidence>
<comment type="subcellular location">
    <subcellularLocation>
        <location evidence="1">Membrane</location>
        <topology evidence="1">Single-pass membrane protein</topology>
    </subcellularLocation>
</comment>
<dbReference type="Pfam" id="PF13103">
    <property type="entry name" value="TonB_2"/>
    <property type="match status" value="1"/>
</dbReference>
<keyword evidence="2" id="KW-0812">Transmembrane</keyword>
<feature type="signal peptide" evidence="5">
    <location>
        <begin position="1"/>
        <end position="15"/>
    </location>
</feature>
<dbReference type="EMBL" id="JACOFT010000001">
    <property type="protein sequence ID" value="MBC3810439.1"/>
    <property type="molecule type" value="Genomic_DNA"/>
</dbReference>
<dbReference type="Proteomes" id="UP000637632">
    <property type="component" value="Unassembled WGS sequence"/>
</dbReference>
<keyword evidence="3" id="KW-1133">Transmembrane helix</keyword>
<gene>
    <name evidence="6" type="ORF">H8K26_03215</name>
</gene>
<evidence type="ECO:0000313" key="7">
    <source>
        <dbReference type="Proteomes" id="UP000637632"/>
    </source>
</evidence>
<keyword evidence="4" id="KW-0472">Membrane</keyword>
<organism evidence="6 7">
    <name type="scientific">Undibacterium aquatile</name>
    <dbReference type="NCBI Taxonomy" id="1537398"/>
    <lineage>
        <taxon>Bacteria</taxon>
        <taxon>Pseudomonadati</taxon>
        <taxon>Pseudomonadota</taxon>
        <taxon>Betaproteobacteria</taxon>
        <taxon>Burkholderiales</taxon>
        <taxon>Oxalobacteraceae</taxon>
        <taxon>Undibacterium</taxon>
    </lineage>
</organism>
<evidence type="ECO:0000256" key="4">
    <source>
        <dbReference type="ARBA" id="ARBA00023136"/>
    </source>
</evidence>
<evidence type="ECO:0000313" key="6">
    <source>
        <dbReference type="EMBL" id="MBC3810439.1"/>
    </source>
</evidence>
<dbReference type="PROSITE" id="PS51257">
    <property type="entry name" value="PROKAR_LIPOPROTEIN"/>
    <property type="match status" value="1"/>
</dbReference>
<evidence type="ECO:0000256" key="2">
    <source>
        <dbReference type="ARBA" id="ARBA00022692"/>
    </source>
</evidence>
<protein>
    <submittedName>
        <fullName evidence="6">TonB family protein</fullName>
    </submittedName>
</protein>
<feature type="chain" id="PRO_5046068422" evidence="5">
    <location>
        <begin position="16"/>
        <end position="165"/>
    </location>
</feature>
<dbReference type="SUPFAM" id="SSF74653">
    <property type="entry name" value="TolA/TonB C-terminal domain"/>
    <property type="match status" value="1"/>
</dbReference>
<comment type="caution">
    <text evidence="6">The sequence shown here is derived from an EMBL/GenBank/DDBJ whole genome shotgun (WGS) entry which is preliminary data.</text>
</comment>
<sequence>MKIRILSMVTVCALAACSTNETGNSAGKTVSGVQSGKTTKGSELIPVASASRTVEAYKAEVAHRISHLHRQQVYSENPQPLLRSVVVVRYSVNADGSLINAQIQRSNKDHETEKTALASLKNSAPFPKPHPQLLRSGRLEVSETWLFNDDGRFQIRSIALPQRAG</sequence>
<proteinExistence type="predicted"/>